<dbReference type="AlphaFoldDB" id="J8TDI9"/>
<keyword evidence="12" id="KW-1185">Reference proteome</keyword>
<dbReference type="RefSeq" id="WP_003321523.1">
    <property type="nucleotide sequence ID" value="NZ_ALPT02000002.1"/>
</dbReference>
<keyword evidence="6" id="KW-0067">ATP-binding</keyword>
<keyword evidence="7" id="KW-0472">Membrane</keyword>
<evidence type="ECO:0000256" key="2">
    <source>
        <dbReference type="ARBA" id="ARBA00005417"/>
    </source>
</evidence>
<dbReference type="Gene3D" id="3.40.50.300">
    <property type="entry name" value="P-loop containing nucleotide triphosphate hydrolases"/>
    <property type="match status" value="1"/>
</dbReference>
<proteinExistence type="inferred from homology"/>
<dbReference type="InterPro" id="IPR027417">
    <property type="entry name" value="P-loop_NTPase"/>
</dbReference>
<feature type="domain" description="ABC transporter" evidence="8">
    <location>
        <begin position="4"/>
        <end position="249"/>
    </location>
</feature>
<evidence type="ECO:0000313" key="10">
    <source>
        <dbReference type="EMBL" id="KGA99061.1"/>
    </source>
</evidence>
<dbReference type="eggNOG" id="COG0444">
    <property type="taxonomic scope" value="Bacteria"/>
</dbReference>
<keyword evidence="5" id="KW-0547">Nucleotide-binding</keyword>
<dbReference type="EMBL" id="JX399280">
    <property type="protein sequence ID" value="AFV25703.1"/>
    <property type="molecule type" value="Genomic_DNA"/>
</dbReference>
<evidence type="ECO:0000256" key="6">
    <source>
        <dbReference type="ARBA" id="ARBA00022840"/>
    </source>
</evidence>
<dbReference type="EMBL" id="ALPT02000002">
    <property type="protein sequence ID" value="KGA99061.1"/>
    <property type="molecule type" value="Genomic_DNA"/>
</dbReference>
<dbReference type="Pfam" id="PF00005">
    <property type="entry name" value="ABC_tran"/>
    <property type="match status" value="1"/>
</dbReference>
<dbReference type="GO" id="GO:0016887">
    <property type="term" value="F:ATP hydrolysis activity"/>
    <property type="evidence" value="ECO:0007669"/>
    <property type="project" value="InterPro"/>
</dbReference>
<dbReference type="PANTHER" id="PTHR43297">
    <property type="entry name" value="OLIGOPEPTIDE TRANSPORT ATP-BINDING PROTEIN APPD"/>
    <property type="match status" value="1"/>
</dbReference>
<evidence type="ECO:0000259" key="8">
    <source>
        <dbReference type="PROSITE" id="PS50893"/>
    </source>
</evidence>
<evidence type="ECO:0000256" key="5">
    <source>
        <dbReference type="ARBA" id="ARBA00022741"/>
    </source>
</evidence>
<dbReference type="PROSITE" id="PS50893">
    <property type="entry name" value="ABC_TRANSPORTER_2"/>
    <property type="match status" value="1"/>
</dbReference>
<dbReference type="InterPro" id="IPR003593">
    <property type="entry name" value="AAA+_ATPase"/>
</dbReference>
<reference evidence="10 12" key="2">
    <citation type="journal article" date="2014" name="Genome Announc.">
        <title>Draft Genome Sequence of Bacillus alcalophilus AV1934, a Classic Alkaliphile Isolated from Human Feces in 1934.</title>
        <authorList>
            <person name="Attie O."/>
            <person name="Jayaprakash A."/>
            <person name="Shah H."/>
            <person name="Paulsen I.T."/>
            <person name="Morino M."/>
            <person name="Takahashi Y."/>
            <person name="Narumi I."/>
            <person name="Sachidanandam R."/>
            <person name="Satoh K."/>
            <person name="Ito M."/>
            <person name="Krulwich T.A."/>
        </authorList>
    </citation>
    <scope>NUCLEOTIDE SEQUENCE [LARGE SCALE GENOMIC DNA]</scope>
    <source>
        <strain evidence="10 12">AV1934</strain>
    </source>
</reference>
<accession>J8TDI9</accession>
<evidence type="ECO:0000256" key="3">
    <source>
        <dbReference type="ARBA" id="ARBA00022448"/>
    </source>
</evidence>
<dbReference type="Proteomes" id="UP000297014">
    <property type="component" value="Unassembled WGS sequence"/>
</dbReference>
<reference evidence="9" key="1">
    <citation type="submission" date="2012-07" db="EMBL/GenBank/DDBJ databases">
        <title>A Draft Genome for Bacillus alcalophilus strain ATCC 27647.</title>
        <authorList>
            <person name="Attie O."/>
            <person name="Jayaprakash A."/>
            <person name="Sachidanandam R."/>
            <person name="Shah H."/>
            <person name="Paulsen I."/>
            <person name="Morino M."/>
            <person name="Ito M."/>
            <person name="Krulwich T."/>
        </authorList>
    </citation>
    <scope>NUCLEOTIDE SEQUENCE</scope>
    <source>
        <strain evidence="9">ATCC 27647</strain>
    </source>
</reference>
<name>J8TDI9_ALKAL</name>
<comment type="subcellular location">
    <subcellularLocation>
        <location evidence="1">Cell membrane</location>
        <topology evidence="1">Peripheral membrane protein</topology>
    </subcellularLocation>
</comment>
<organism evidence="10 12">
    <name type="scientific">Alkalihalobacillus alcalophilus ATCC 27647 = CGMCC 1.3604</name>
    <dbReference type="NCBI Taxonomy" id="1218173"/>
    <lineage>
        <taxon>Bacteria</taxon>
        <taxon>Bacillati</taxon>
        <taxon>Bacillota</taxon>
        <taxon>Bacilli</taxon>
        <taxon>Bacillales</taxon>
        <taxon>Bacillaceae</taxon>
        <taxon>Alkalihalobacillus</taxon>
    </lineage>
</organism>
<dbReference type="CDD" id="cd03257">
    <property type="entry name" value="ABC_NikE_OppD_transporters"/>
    <property type="match status" value="1"/>
</dbReference>
<dbReference type="PANTHER" id="PTHR43297:SF2">
    <property type="entry name" value="DIPEPTIDE TRANSPORT ATP-BINDING PROTEIN DPPD"/>
    <property type="match status" value="1"/>
</dbReference>
<dbReference type="SMART" id="SM00382">
    <property type="entry name" value="AAA"/>
    <property type="match status" value="1"/>
</dbReference>
<dbReference type="EMBL" id="JALP01000372">
    <property type="protein sequence ID" value="THG88556.1"/>
    <property type="molecule type" value="Genomic_DNA"/>
</dbReference>
<dbReference type="InterPro" id="IPR003439">
    <property type="entry name" value="ABC_transporter-like_ATP-bd"/>
</dbReference>
<keyword evidence="3" id="KW-0813">Transport</keyword>
<evidence type="ECO:0000256" key="4">
    <source>
        <dbReference type="ARBA" id="ARBA00022475"/>
    </source>
</evidence>
<dbReference type="OrthoDB" id="9802264at2"/>
<dbReference type="Proteomes" id="UP000002754">
    <property type="component" value="Unassembled WGS sequence"/>
</dbReference>
<evidence type="ECO:0000313" key="11">
    <source>
        <dbReference type="EMBL" id="THG88556.1"/>
    </source>
</evidence>
<evidence type="ECO:0000313" key="12">
    <source>
        <dbReference type="Proteomes" id="UP000002754"/>
    </source>
</evidence>
<comment type="similarity">
    <text evidence="2">Belongs to the ABC transporter superfamily.</text>
</comment>
<evidence type="ECO:0000313" key="13">
    <source>
        <dbReference type="Proteomes" id="UP000297014"/>
    </source>
</evidence>
<dbReference type="GO" id="GO:0005524">
    <property type="term" value="F:ATP binding"/>
    <property type="evidence" value="ECO:0007669"/>
    <property type="project" value="UniProtKB-KW"/>
</dbReference>
<evidence type="ECO:0000313" key="9">
    <source>
        <dbReference type="EMBL" id="AFV25703.1"/>
    </source>
</evidence>
<sequence>MTILELNGLTIESNEKVIVNNVHLQLERGQWHSIIGESGSGKSVTAAAIGRMLPQSLKIKSGKILLEGRDMKDFCAEEMRCIRGHRISYIFQDYTSSFAPFLKIEKQCEDMLKAHTKLTKRESKTLMLNTFQELNLPAESVLKKYPCQLSGGQLQRAAIAFVMMLGPSIIIADEPTTALDSISAMTVLSLLKKFQQECGCSILFITHDLRHVKRYTNSISIIKNGEIIEQGYKSRILDSPQHEYTKHLFSAIPSLYETRERLLLEERMKLVN</sequence>
<dbReference type="STRING" id="1218173.BALCAV_0201120"/>
<evidence type="ECO:0000256" key="7">
    <source>
        <dbReference type="ARBA" id="ARBA00023136"/>
    </source>
</evidence>
<gene>
    <name evidence="11" type="ORF">AJ85_02410</name>
    <name evidence="9" type="ORF">BalcAV1028</name>
    <name evidence="10" type="ORF">BALCAV_0201120</name>
</gene>
<reference evidence="11 13" key="3">
    <citation type="submission" date="2014-01" db="EMBL/GenBank/DDBJ databases">
        <title>Draft genome sequencing of Bacillus alcalophilus CGMCC 1.3604.</title>
        <authorList>
            <person name="Yang J."/>
            <person name="Diao L."/>
            <person name="Yang S."/>
        </authorList>
    </citation>
    <scope>NUCLEOTIDE SEQUENCE [LARGE SCALE GENOMIC DNA]</scope>
    <source>
        <strain evidence="11 13">CGMCC 1.3604</strain>
    </source>
</reference>
<dbReference type="InterPro" id="IPR050388">
    <property type="entry name" value="ABC_Ni/Peptide_Import"/>
</dbReference>
<dbReference type="SUPFAM" id="SSF52540">
    <property type="entry name" value="P-loop containing nucleoside triphosphate hydrolases"/>
    <property type="match status" value="1"/>
</dbReference>
<keyword evidence="4" id="KW-1003">Cell membrane</keyword>
<evidence type="ECO:0000256" key="1">
    <source>
        <dbReference type="ARBA" id="ARBA00004202"/>
    </source>
</evidence>
<dbReference type="GO" id="GO:0005886">
    <property type="term" value="C:plasma membrane"/>
    <property type="evidence" value="ECO:0007669"/>
    <property type="project" value="UniProtKB-SubCell"/>
</dbReference>
<protein>
    <submittedName>
        <fullName evidence="9">Dipeptide/oligopeptide transporter</fullName>
    </submittedName>
    <submittedName>
        <fullName evidence="11">Nickel ABC transporter ATPase</fullName>
    </submittedName>
    <submittedName>
        <fullName evidence="10">Peptide ABC transporter ATPase</fullName>
    </submittedName>
</protein>